<dbReference type="InterPro" id="IPR011050">
    <property type="entry name" value="Pectin_lyase_fold/virulence"/>
</dbReference>
<feature type="signal peptide" evidence="1">
    <location>
        <begin position="1"/>
        <end position="18"/>
    </location>
</feature>
<dbReference type="EMBL" id="CP140154">
    <property type="protein sequence ID" value="WQG88152.1"/>
    <property type="molecule type" value="Genomic_DNA"/>
</dbReference>
<evidence type="ECO:0000259" key="2">
    <source>
        <dbReference type="Pfam" id="PF12708"/>
    </source>
</evidence>
<dbReference type="EMBL" id="FPIZ01000016">
    <property type="protein sequence ID" value="SFW78132.1"/>
    <property type="molecule type" value="Genomic_DNA"/>
</dbReference>
<dbReference type="InterPro" id="IPR024535">
    <property type="entry name" value="RHGA/B-epi-like_pectate_lyase"/>
</dbReference>
<name>A0A1K1S221_9BACT</name>
<dbReference type="Pfam" id="PF12708">
    <property type="entry name" value="Pect-lyase_RHGA_epim"/>
    <property type="match status" value="1"/>
</dbReference>
<evidence type="ECO:0000256" key="1">
    <source>
        <dbReference type="SAM" id="SignalP"/>
    </source>
</evidence>
<protein>
    <submittedName>
        <fullName evidence="4">Glycosyl hydrolase family 28-related protein</fullName>
    </submittedName>
    <submittedName>
        <fullName evidence="3">Pectate lyase superfamily protein</fullName>
    </submittedName>
</protein>
<keyword evidence="4" id="KW-0378">Hydrolase</keyword>
<dbReference type="STRING" id="1004.SAMN05661012_04584"/>
<dbReference type="GO" id="GO:0016787">
    <property type="term" value="F:hydrolase activity"/>
    <property type="evidence" value="ECO:0007669"/>
    <property type="project" value="UniProtKB-KW"/>
</dbReference>
<evidence type="ECO:0000313" key="3">
    <source>
        <dbReference type="EMBL" id="SFW78132.1"/>
    </source>
</evidence>
<feature type="chain" id="PRO_5012882457" evidence="1">
    <location>
        <begin position="19"/>
        <end position="723"/>
    </location>
</feature>
<keyword evidence="3" id="KW-0456">Lyase</keyword>
<organism evidence="3 5">
    <name type="scientific">Chitinophaga sancti</name>
    <dbReference type="NCBI Taxonomy" id="1004"/>
    <lineage>
        <taxon>Bacteria</taxon>
        <taxon>Pseudomonadati</taxon>
        <taxon>Bacteroidota</taxon>
        <taxon>Chitinophagia</taxon>
        <taxon>Chitinophagales</taxon>
        <taxon>Chitinophagaceae</taxon>
        <taxon>Chitinophaga</taxon>
    </lineage>
</organism>
<evidence type="ECO:0000313" key="5">
    <source>
        <dbReference type="Proteomes" id="UP000183788"/>
    </source>
</evidence>
<keyword evidence="1" id="KW-0732">Signal</keyword>
<accession>A0A1K1S221</accession>
<keyword evidence="6" id="KW-1185">Reference proteome</keyword>
<dbReference type="InterPro" id="IPR012334">
    <property type="entry name" value="Pectin_lyas_fold"/>
</dbReference>
<evidence type="ECO:0000313" key="4">
    <source>
        <dbReference type="EMBL" id="WQG88152.1"/>
    </source>
</evidence>
<reference evidence="3 5" key="1">
    <citation type="submission" date="2016-11" db="EMBL/GenBank/DDBJ databases">
        <authorList>
            <person name="Jaros S."/>
            <person name="Januszkiewicz K."/>
            <person name="Wedrychowicz H."/>
        </authorList>
    </citation>
    <scope>NUCLEOTIDE SEQUENCE [LARGE SCALE GENOMIC DNA]</scope>
    <source>
        <strain evidence="3 5">DSM 784</strain>
    </source>
</reference>
<dbReference type="RefSeq" id="WP_072363557.1">
    <property type="nucleotide sequence ID" value="NZ_CP139972.1"/>
</dbReference>
<dbReference type="Gene3D" id="2.160.20.10">
    <property type="entry name" value="Single-stranded right-handed beta-helix, Pectin lyase-like"/>
    <property type="match status" value="1"/>
</dbReference>
<dbReference type="Proteomes" id="UP000183788">
    <property type="component" value="Unassembled WGS sequence"/>
</dbReference>
<evidence type="ECO:0000313" key="6">
    <source>
        <dbReference type="Proteomes" id="UP001326715"/>
    </source>
</evidence>
<feature type="domain" description="Rhamnogalacturonase A/B/Epimerase-like pectate lyase" evidence="2">
    <location>
        <begin position="240"/>
        <end position="300"/>
    </location>
</feature>
<reference evidence="4 6" key="2">
    <citation type="submission" date="2023-11" db="EMBL/GenBank/DDBJ databases">
        <title>MicrobeMod: A computational toolkit for identifying prokaryotic methylation and restriction-modification with nanopore sequencing.</title>
        <authorList>
            <person name="Crits-Christoph A."/>
            <person name="Kang S.C."/>
            <person name="Lee H."/>
            <person name="Ostrov N."/>
        </authorList>
    </citation>
    <scope>NUCLEOTIDE SEQUENCE [LARGE SCALE GENOMIC DNA]</scope>
    <source>
        <strain evidence="4 6">ATCC 23090</strain>
    </source>
</reference>
<proteinExistence type="predicted"/>
<dbReference type="GO" id="GO:0016829">
    <property type="term" value="F:lyase activity"/>
    <property type="evidence" value="ECO:0007669"/>
    <property type="project" value="UniProtKB-KW"/>
</dbReference>
<dbReference type="OrthoDB" id="8428774at2"/>
<sequence length="723" mass="78499">MQRLFFLATIIFSLPVFAQHTPQLFQVTTAATAPGQTVLIRGEYMDQVAKIEVGRLADERVDNTTPSYVSLPAADHLPDPKSSKISAGERMMAVDKIQQNEQSVKVIIPAAFQQGVYCVRMTDNKGSVSGFYVNVPIVNWVISDDGYNAAAAGDVLRIQGKNLFRKGGKGQVMLINAGKTIPVKVDSVYDDYSVKVSIPTTIQQGKYQLFYHNGSGGKTAWSAPLSINIVNKELWKTQVYNVKTYGAKGDGSQDDTEAFKRTLSAAGDGGIVNIPAGNYVLSDGFNIPTGVMIKGQKGTVLNFKPVSAQTLFSGSDHFGITDLSIQAGRALGIIMNSGNGHVILERLTVLQDIGNAVSELDSKWNKTGIQLKGPGIRLRDCVFKSAGMFSFIGVSGFIQRCRFEKTGGSLKTYMKIHPQGLIFEDCHKQTNGYGYGATVNESYDLYEARNITPFNYINDREVMTLDGGSGGYFGKVGSVSGNSITLAADGKTFQWAANKWIGGGLFIIDGKGAGQFRRIVKHTMDRIELDEPFLVPPDTGSEISITTIRDHLYFVNNSATDAGAYQFYGSAQNCVIAGLKMQRSAGIVGKGSYLNYGRQPNWYIDIVNCELSDGTYTPQLDQKDRFRGEQQINIIGSGYTGLNIGSLVRGNVLSGKSYIRVSPGGEINDVQDAIIEGNKVSGAKNGLAIYGVGRVISNLFIHDNQFGTMDIHKALKAEAYQVR</sequence>
<gene>
    <name evidence="3" type="ORF">SAMN05661012_04584</name>
    <name evidence="4" type="ORF">SR876_24810</name>
</gene>
<dbReference type="Proteomes" id="UP001326715">
    <property type="component" value="Chromosome"/>
</dbReference>
<dbReference type="AlphaFoldDB" id="A0A1K1S221"/>
<dbReference type="SUPFAM" id="SSF51126">
    <property type="entry name" value="Pectin lyase-like"/>
    <property type="match status" value="1"/>
</dbReference>